<name>A0A5D3YMF3_9BACT</name>
<dbReference type="AlphaFoldDB" id="A0A5D3YMF3"/>
<gene>
    <name evidence="1" type="ORF">LX73_0399</name>
</gene>
<organism evidence="1 2">
    <name type="scientific">Fodinibius salinus</name>
    <dbReference type="NCBI Taxonomy" id="860790"/>
    <lineage>
        <taxon>Bacteria</taxon>
        <taxon>Pseudomonadati</taxon>
        <taxon>Balneolota</taxon>
        <taxon>Balneolia</taxon>
        <taxon>Balneolales</taxon>
        <taxon>Balneolaceae</taxon>
        <taxon>Fodinibius</taxon>
    </lineage>
</organism>
<accession>A0A5D3YMF3</accession>
<evidence type="ECO:0000313" key="1">
    <source>
        <dbReference type="EMBL" id="TYP95104.1"/>
    </source>
</evidence>
<protein>
    <submittedName>
        <fullName evidence="1">Uncharacterized protein</fullName>
    </submittedName>
</protein>
<dbReference type="Proteomes" id="UP000324595">
    <property type="component" value="Unassembled WGS sequence"/>
</dbReference>
<comment type="caution">
    <text evidence="1">The sequence shown here is derived from an EMBL/GenBank/DDBJ whole genome shotgun (WGS) entry which is preliminary data.</text>
</comment>
<proteinExistence type="predicted"/>
<sequence>MSVGGGSDKLEQWHSYELDLYIDLSKPTAVKLEWAFLFLKGWHYN</sequence>
<reference evidence="1 2" key="1">
    <citation type="submission" date="2019-07" db="EMBL/GenBank/DDBJ databases">
        <title>Genomic Encyclopedia of Archaeal and Bacterial Type Strains, Phase II (KMG-II): from individual species to whole genera.</title>
        <authorList>
            <person name="Goeker M."/>
        </authorList>
    </citation>
    <scope>NUCLEOTIDE SEQUENCE [LARGE SCALE GENOMIC DNA]</scope>
    <source>
        <strain evidence="1 2">DSM 21935</strain>
    </source>
</reference>
<evidence type="ECO:0000313" key="2">
    <source>
        <dbReference type="Proteomes" id="UP000324595"/>
    </source>
</evidence>
<keyword evidence="2" id="KW-1185">Reference proteome</keyword>
<dbReference type="EMBL" id="VNHY01000001">
    <property type="protein sequence ID" value="TYP95104.1"/>
    <property type="molecule type" value="Genomic_DNA"/>
</dbReference>